<protein>
    <submittedName>
        <fullName evidence="8">Transporter</fullName>
    </submittedName>
</protein>
<dbReference type="PROSITE" id="PS50178">
    <property type="entry name" value="ZF_FYVE"/>
    <property type="match status" value="1"/>
</dbReference>
<name>A0A2G8RPR3_9APHY</name>
<dbReference type="Pfam" id="PF01363">
    <property type="entry name" value="FYVE"/>
    <property type="match status" value="1"/>
</dbReference>
<comment type="caution">
    <text evidence="8">The sequence shown here is derived from an EMBL/GenBank/DDBJ whole genome shotgun (WGS) entry which is preliminary data.</text>
</comment>
<feature type="compositionally biased region" description="Basic and acidic residues" evidence="5">
    <location>
        <begin position="342"/>
        <end position="360"/>
    </location>
</feature>
<dbReference type="Pfam" id="PF13920">
    <property type="entry name" value="zf-C3HC4_3"/>
    <property type="match status" value="1"/>
</dbReference>
<dbReference type="SMART" id="SM00064">
    <property type="entry name" value="FYVE"/>
    <property type="match status" value="1"/>
</dbReference>
<organism evidence="8 9">
    <name type="scientific">Ganoderma sinense ZZ0214-1</name>
    <dbReference type="NCBI Taxonomy" id="1077348"/>
    <lineage>
        <taxon>Eukaryota</taxon>
        <taxon>Fungi</taxon>
        <taxon>Dikarya</taxon>
        <taxon>Basidiomycota</taxon>
        <taxon>Agaricomycotina</taxon>
        <taxon>Agaricomycetes</taxon>
        <taxon>Polyporales</taxon>
        <taxon>Polyporaceae</taxon>
        <taxon>Ganoderma</taxon>
    </lineage>
</organism>
<dbReference type="InterPro" id="IPR011011">
    <property type="entry name" value="Znf_FYVE_PHD"/>
</dbReference>
<keyword evidence="3" id="KW-0862">Zinc</keyword>
<dbReference type="AlphaFoldDB" id="A0A2G8RPR3"/>
<evidence type="ECO:0000313" key="8">
    <source>
        <dbReference type="EMBL" id="PIL23499.1"/>
    </source>
</evidence>
<feature type="compositionally biased region" description="Low complexity" evidence="5">
    <location>
        <begin position="361"/>
        <end position="375"/>
    </location>
</feature>
<dbReference type="STRING" id="1077348.A0A2G8RPR3"/>
<evidence type="ECO:0000256" key="2">
    <source>
        <dbReference type="ARBA" id="ARBA00022771"/>
    </source>
</evidence>
<evidence type="ECO:0000313" key="9">
    <source>
        <dbReference type="Proteomes" id="UP000230002"/>
    </source>
</evidence>
<gene>
    <name evidence="8" type="ORF">GSI_14811</name>
</gene>
<feature type="region of interest" description="Disordered" evidence="5">
    <location>
        <begin position="170"/>
        <end position="287"/>
    </location>
</feature>
<keyword evidence="2 4" id="KW-0863">Zinc-finger</keyword>
<feature type="region of interest" description="Disordered" evidence="5">
    <location>
        <begin position="342"/>
        <end position="428"/>
    </location>
</feature>
<dbReference type="PANTHER" id="PTHR14879">
    <property type="entry name" value="CASPASE REGULATOR, RING FINGER DOMAIN-CONTAINING"/>
    <property type="match status" value="1"/>
</dbReference>
<proteinExistence type="predicted"/>
<keyword evidence="9" id="KW-1185">Reference proteome</keyword>
<dbReference type="Proteomes" id="UP000230002">
    <property type="component" value="Unassembled WGS sequence"/>
</dbReference>
<feature type="compositionally biased region" description="Low complexity" evidence="5">
    <location>
        <begin position="187"/>
        <end position="209"/>
    </location>
</feature>
<dbReference type="GO" id="GO:0008270">
    <property type="term" value="F:zinc ion binding"/>
    <property type="evidence" value="ECO:0007669"/>
    <property type="project" value="UniProtKB-KW"/>
</dbReference>
<evidence type="ECO:0000256" key="1">
    <source>
        <dbReference type="ARBA" id="ARBA00022723"/>
    </source>
</evidence>
<feature type="domain" description="RING-type" evidence="6">
    <location>
        <begin position="442"/>
        <end position="481"/>
    </location>
</feature>
<dbReference type="EMBL" id="AYKW01000068">
    <property type="protein sequence ID" value="PIL23499.1"/>
    <property type="molecule type" value="Genomic_DNA"/>
</dbReference>
<evidence type="ECO:0000256" key="4">
    <source>
        <dbReference type="PROSITE-ProRule" id="PRU00175"/>
    </source>
</evidence>
<dbReference type="PROSITE" id="PS50089">
    <property type="entry name" value="ZF_RING_2"/>
    <property type="match status" value="1"/>
</dbReference>
<feature type="domain" description="FYVE-type" evidence="7">
    <location>
        <begin position="18"/>
        <end position="87"/>
    </location>
</feature>
<dbReference type="InterPro" id="IPR051728">
    <property type="entry name" value="RING-FYVE_E3_ubiquitin-ligase"/>
</dbReference>
<reference evidence="8 9" key="1">
    <citation type="journal article" date="2015" name="Sci. Rep.">
        <title>Chromosome-level genome map provides insights into diverse defense mechanisms in the medicinal fungus Ganoderma sinense.</title>
        <authorList>
            <person name="Zhu Y."/>
            <person name="Xu J."/>
            <person name="Sun C."/>
            <person name="Zhou S."/>
            <person name="Xu H."/>
            <person name="Nelson D.R."/>
            <person name="Qian J."/>
            <person name="Song J."/>
            <person name="Luo H."/>
            <person name="Xiang L."/>
            <person name="Li Y."/>
            <person name="Xu Z."/>
            <person name="Ji A."/>
            <person name="Wang L."/>
            <person name="Lu S."/>
            <person name="Hayward A."/>
            <person name="Sun W."/>
            <person name="Li X."/>
            <person name="Schwartz D.C."/>
            <person name="Wang Y."/>
            <person name="Chen S."/>
        </authorList>
    </citation>
    <scope>NUCLEOTIDE SEQUENCE [LARGE SCALE GENOMIC DNA]</scope>
    <source>
        <strain evidence="8 9">ZZ0214-1</strain>
    </source>
</reference>
<dbReference type="SMART" id="SM00184">
    <property type="entry name" value="RING"/>
    <property type="match status" value="2"/>
</dbReference>
<dbReference type="InterPro" id="IPR000306">
    <property type="entry name" value="Znf_FYVE"/>
</dbReference>
<keyword evidence="1" id="KW-0479">Metal-binding</keyword>
<dbReference type="OrthoDB" id="3045089at2759"/>
<dbReference type="Gene3D" id="3.30.40.10">
    <property type="entry name" value="Zinc/RING finger domain, C3HC4 (zinc finger)"/>
    <property type="match status" value="2"/>
</dbReference>
<evidence type="ECO:0000256" key="3">
    <source>
        <dbReference type="ARBA" id="ARBA00022833"/>
    </source>
</evidence>
<dbReference type="PANTHER" id="PTHR14879:SF5">
    <property type="entry name" value="RING-TYPE DOMAIN-CONTAINING PROTEIN"/>
    <property type="match status" value="1"/>
</dbReference>
<sequence length="496" mass="54807">MSDGRGMPLLSGPAPEYTVNEASCRKCNKEFNILFVRSRKCNHCGYSYCHSCADYQALMPRRGDSGAGTTVGYDPLPVCAFCIEMLQITAGGKGQLKQLPMAKLKKYAKAYNINVAGILEKDDFVDKLMASRRPDGCLPHAHESYYRRNSVPNRASNRPRGIFTRAMDAMSGERATSSSSPPPQPQPQYQQRPQHQQYPQYAQYQPRQRTTSGPSRYNPHSHVDPRSQHQYRPPPQQAPRPSQTSTPPRPTPSSRPDQLNVPPQASTRPRASSASSPRAASSSPPRPVVVPSIDQLLAMSNEQVAALSIGSLKEILFKNHVTARLIVEKGELVSRVKTLVEEERVERERKAREQEAERQYEAQMRTAREASSSSPVPSPAPTESREGVQMPVPQPAAPAGPAFPRAESSSSPPKRVVTPQPTSTLPPNAQAMASRLERTGLCVICQDEEANIAVVDCGHLAMCRECSDLIMNSTRECPLCRTRIVTESRLLRIFKS</sequence>
<dbReference type="InterPro" id="IPR001841">
    <property type="entry name" value="Znf_RING"/>
</dbReference>
<dbReference type="InterPro" id="IPR017455">
    <property type="entry name" value="Znf_FYVE-rel"/>
</dbReference>
<dbReference type="SUPFAM" id="SSF57903">
    <property type="entry name" value="FYVE/PHD zinc finger"/>
    <property type="match status" value="1"/>
</dbReference>
<dbReference type="InterPro" id="IPR013083">
    <property type="entry name" value="Znf_RING/FYVE/PHD"/>
</dbReference>
<dbReference type="SUPFAM" id="SSF57850">
    <property type="entry name" value="RING/U-box"/>
    <property type="match status" value="1"/>
</dbReference>
<feature type="compositionally biased region" description="Low complexity" evidence="5">
    <location>
        <begin position="254"/>
        <end position="283"/>
    </location>
</feature>
<accession>A0A2G8RPR3</accession>
<evidence type="ECO:0000259" key="6">
    <source>
        <dbReference type="PROSITE" id="PS50089"/>
    </source>
</evidence>
<evidence type="ECO:0000256" key="5">
    <source>
        <dbReference type="SAM" id="MobiDB-lite"/>
    </source>
</evidence>
<evidence type="ECO:0000259" key="7">
    <source>
        <dbReference type="PROSITE" id="PS50178"/>
    </source>
</evidence>